<dbReference type="Gene3D" id="3.50.50.60">
    <property type="entry name" value="FAD/NAD(P)-binding domain"/>
    <property type="match status" value="2"/>
</dbReference>
<keyword evidence="4" id="KW-0560">Oxidoreductase</keyword>
<comment type="similarity">
    <text evidence="1">Belongs to the FAD-binding monooxygenase family.</text>
</comment>
<dbReference type="GO" id="GO:0050661">
    <property type="term" value="F:NADP binding"/>
    <property type="evidence" value="ECO:0007669"/>
    <property type="project" value="InterPro"/>
</dbReference>
<dbReference type="InterPro" id="IPR020946">
    <property type="entry name" value="Flavin_mOase-like"/>
</dbReference>
<dbReference type="SUPFAM" id="SSF51905">
    <property type="entry name" value="FAD/NAD(P)-binding domain"/>
    <property type="match status" value="2"/>
</dbReference>
<name>M7T8M1_EUTLA</name>
<keyword evidence="3" id="KW-0274">FAD</keyword>
<evidence type="ECO:0000256" key="4">
    <source>
        <dbReference type="ARBA" id="ARBA00023002"/>
    </source>
</evidence>
<dbReference type="PANTHER" id="PTHR42877">
    <property type="entry name" value="L-ORNITHINE N(5)-MONOOXYGENASE-RELATED"/>
    <property type="match status" value="1"/>
</dbReference>
<protein>
    <submittedName>
        <fullName evidence="5">Putative 4-hydroxyacetophenone monooxygenase protein</fullName>
    </submittedName>
</protein>
<keyword evidence="5" id="KW-0503">Monooxygenase</keyword>
<proteinExistence type="inferred from homology"/>
<dbReference type="InterPro" id="IPR051209">
    <property type="entry name" value="FAD-bind_Monooxygenase_sf"/>
</dbReference>
<dbReference type="GO" id="GO:0004499">
    <property type="term" value="F:N,N-dimethylaniline monooxygenase activity"/>
    <property type="evidence" value="ECO:0007669"/>
    <property type="project" value="InterPro"/>
</dbReference>
<keyword evidence="6" id="KW-1185">Reference proteome</keyword>
<dbReference type="eggNOG" id="KOG1399">
    <property type="taxonomic scope" value="Eukaryota"/>
</dbReference>
<evidence type="ECO:0000256" key="3">
    <source>
        <dbReference type="ARBA" id="ARBA00022827"/>
    </source>
</evidence>
<dbReference type="HOGENOM" id="CLU_006937_7_0_1"/>
<accession>M7T8M1</accession>
<evidence type="ECO:0000313" key="6">
    <source>
        <dbReference type="Proteomes" id="UP000012174"/>
    </source>
</evidence>
<keyword evidence="2" id="KW-0285">Flavoprotein</keyword>
<dbReference type="InterPro" id="IPR036188">
    <property type="entry name" value="FAD/NAD-bd_sf"/>
</dbReference>
<dbReference type="Pfam" id="PF00743">
    <property type="entry name" value="FMO-like"/>
    <property type="match status" value="1"/>
</dbReference>
<evidence type="ECO:0000256" key="2">
    <source>
        <dbReference type="ARBA" id="ARBA00022630"/>
    </source>
</evidence>
<organism evidence="5 6">
    <name type="scientific">Eutypa lata (strain UCR-EL1)</name>
    <name type="common">Grapevine dieback disease fungus</name>
    <name type="synonym">Eutypa armeniacae</name>
    <dbReference type="NCBI Taxonomy" id="1287681"/>
    <lineage>
        <taxon>Eukaryota</taxon>
        <taxon>Fungi</taxon>
        <taxon>Dikarya</taxon>
        <taxon>Ascomycota</taxon>
        <taxon>Pezizomycotina</taxon>
        <taxon>Sordariomycetes</taxon>
        <taxon>Xylariomycetidae</taxon>
        <taxon>Xylariales</taxon>
        <taxon>Diatrypaceae</taxon>
        <taxon>Eutypa</taxon>
    </lineage>
</organism>
<dbReference type="PANTHER" id="PTHR42877:SF5">
    <property type="entry name" value="L-ORNITHINE N(5)-MONOOXYGENASE-RELATED"/>
    <property type="match status" value="1"/>
</dbReference>
<dbReference type="KEGG" id="ela:UCREL1_6855"/>
<reference evidence="6" key="1">
    <citation type="journal article" date="2013" name="Genome Announc.">
        <title>Draft genome sequence of the grapevine dieback fungus Eutypa lata UCR-EL1.</title>
        <authorList>
            <person name="Blanco-Ulate B."/>
            <person name="Rolshausen P.E."/>
            <person name="Cantu D."/>
        </authorList>
    </citation>
    <scope>NUCLEOTIDE SEQUENCE [LARGE SCALE GENOMIC DNA]</scope>
    <source>
        <strain evidence="6">UCR-EL1</strain>
    </source>
</reference>
<dbReference type="Proteomes" id="UP000012174">
    <property type="component" value="Unassembled WGS sequence"/>
</dbReference>
<dbReference type="EMBL" id="KB706697">
    <property type="protein sequence ID" value="EMR66156.1"/>
    <property type="molecule type" value="Genomic_DNA"/>
</dbReference>
<dbReference type="OMA" id="TWYINKE"/>
<evidence type="ECO:0000313" key="5">
    <source>
        <dbReference type="EMBL" id="EMR66156.1"/>
    </source>
</evidence>
<dbReference type="GO" id="GO:0050660">
    <property type="term" value="F:flavin adenine dinucleotide binding"/>
    <property type="evidence" value="ECO:0007669"/>
    <property type="project" value="InterPro"/>
</dbReference>
<dbReference type="AlphaFoldDB" id="M7T8M1"/>
<sequence length="505" mass="57441">MPPKSNAITHHNVLNISPPSTVLSAYLCREVNNMGSSSEVASAGDKIVIIGAGMAGIAMGAQLKRLLKHENFHIYEKSDDIGGTWAENRYPNLSCDVVSEFYSFSFFQKPDWTAKFAEQPEILRYIHDCARHFQLESHISLQQECLSVSWSESERLWTLSLRDIPSRKTYVVHARYVITAMGVLNIPNDLDNLSTLTEFGGQMFHTSQWRETVFEHKRVMVIGNGCSANQVIPWILNEQRPRTLVQVVRSEQWVAPKGNYLVSAFTKWCLKYIPFAMQVRRLWAAYQLDQVFITYRNTVAGAKARNLAANNIESYMRSVANPTYHGILIPRYELGAKRPVMDHGYLKATNHPDFALIKCDGIRSIEGTDRKTIVDAAGSSHHIDIVILASGFKTQDLLTPMEVRGINGQDLRELWQQRGGSEAYMGVSRVNAVSLMPKLEAEARFNAALQRDLKGLIYTNQVNTWYINKETGKNTLIWPGTQISFWWNRCVSPIQWSDWDVKRYS</sequence>
<gene>
    <name evidence="5" type="ORF">UCREL1_6855</name>
</gene>
<evidence type="ECO:0000256" key="1">
    <source>
        <dbReference type="ARBA" id="ARBA00010139"/>
    </source>
</evidence>
<dbReference type="OrthoDB" id="74360at2759"/>